<dbReference type="InterPro" id="IPR046848">
    <property type="entry name" value="E_motif"/>
</dbReference>
<dbReference type="NCBIfam" id="TIGR00756">
    <property type="entry name" value="PPR"/>
    <property type="match status" value="6"/>
</dbReference>
<dbReference type="GO" id="GO:0003723">
    <property type="term" value="F:RNA binding"/>
    <property type="evidence" value="ECO:0007669"/>
    <property type="project" value="InterPro"/>
</dbReference>
<dbReference type="Proteomes" id="UP001515500">
    <property type="component" value="Chromosome 19"/>
</dbReference>
<organism evidence="3 4">
    <name type="scientific">Dioscorea cayennensis subsp. rotundata</name>
    <name type="common">White Guinea yam</name>
    <name type="synonym">Dioscorea rotundata</name>
    <dbReference type="NCBI Taxonomy" id="55577"/>
    <lineage>
        <taxon>Eukaryota</taxon>
        <taxon>Viridiplantae</taxon>
        <taxon>Streptophyta</taxon>
        <taxon>Embryophyta</taxon>
        <taxon>Tracheophyta</taxon>
        <taxon>Spermatophyta</taxon>
        <taxon>Magnoliopsida</taxon>
        <taxon>Liliopsida</taxon>
        <taxon>Dioscoreales</taxon>
        <taxon>Dioscoreaceae</taxon>
        <taxon>Dioscorea</taxon>
    </lineage>
</organism>
<protein>
    <submittedName>
        <fullName evidence="4">Pentatricopeptide repeat-containing protein At2g21090</fullName>
    </submittedName>
</protein>
<dbReference type="FunFam" id="1.25.40.10:FF:000090">
    <property type="entry name" value="Pentatricopeptide repeat-containing protein, chloroplastic"/>
    <property type="match status" value="1"/>
</dbReference>
<feature type="repeat" description="PPR" evidence="2">
    <location>
        <begin position="118"/>
        <end position="152"/>
    </location>
</feature>
<feature type="repeat" description="PPR" evidence="2">
    <location>
        <begin position="219"/>
        <end position="249"/>
    </location>
</feature>
<dbReference type="Gene3D" id="1.25.40.10">
    <property type="entry name" value="Tetratricopeptide repeat domain"/>
    <property type="match status" value="4"/>
</dbReference>
<accession>A0AB40D0X5</accession>
<dbReference type="GO" id="GO:0009451">
    <property type="term" value="P:RNA modification"/>
    <property type="evidence" value="ECO:0007669"/>
    <property type="project" value="InterPro"/>
</dbReference>
<evidence type="ECO:0000256" key="1">
    <source>
        <dbReference type="ARBA" id="ARBA00022737"/>
    </source>
</evidence>
<sequence>MPHPSTPTVRQRPRSCLLDALHRHLSAGHLDLAVSILPLLARRGLRPPIHSLSLLLRRCLLSRSLPLARRILFHLNLTSLKPLYPSLTFLSNHLISLFFALRLPDRARDLFDTMPQPNIFSYNAMLAGYARMAMPRAARRLFDRMAVRDVVSWNTLIIALARHGSPRDAVWFYSRLRRSPLGFNAHTFSGLLTACVRLEELCVVRQVHGQVLLVGFLSNLIVSSAIVDAYSKCGYVSDAKRLFDEMKVKDVLAWTTLVYGYAKSGDLITAHKLFDEMPQRNSVSWTALIGGYVQNGYSYKALDLFRLMVGECVSPDQFTFSSSLCACASVASLKHGKQIHARIIRTGFHPNAIVLSSLIDMYSKCGDLVGGLWVFERTDFSNRDVVIWNTMMSAVGQHGHRRGTIQLFGLMIKVGTKPDSNTFVVLLSACSHSGLVEEGLECFRSMAKHGVFPEEEHYLCLVDLLGRAGHFEEAMDWIRKIPHGPSIRAYNALLGACRIHGNVELGKEVAERIMELETSSSGIYVSVSNMHAESGRWECVEKVRHLMEENEVRKERAASWID</sequence>
<dbReference type="InterPro" id="IPR046960">
    <property type="entry name" value="PPR_At4g14850-like_plant"/>
</dbReference>
<feature type="repeat" description="PPR" evidence="2">
    <location>
        <begin position="250"/>
        <end position="284"/>
    </location>
</feature>
<dbReference type="Pfam" id="PF01535">
    <property type="entry name" value="PPR"/>
    <property type="match status" value="5"/>
</dbReference>
<keyword evidence="1" id="KW-0677">Repeat</keyword>
<dbReference type="AlphaFoldDB" id="A0AB40D0X5"/>
<gene>
    <name evidence="4" type="primary">LOC120283341</name>
</gene>
<dbReference type="Pfam" id="PF20431">
    <property type="entry name" value="E_motif"/>
    <property type="match status" value="1"/>
</dbReference>
<keyword evidence="3" id="KW-1185">Reference proteome</keyword>
<dbReference type="InterPro" id="IPR011990">
    <property type="entry name" value="TPR-like_helical_dom_sf"/>
</dbReference>
<dbReference type="PANTHER" id="PTHR47926">
    <property type="entry name" value="PENTATRICOPEPTIDE REPEAT-CONTAINING PROTEIN"/>
    <property type="match status" value="1"/>
</dbReference>
<evidence type="ECO:0000313" key="4">
    <source>
        <dbReference type="RefSeq" id="XP_039145928.1"/>
    </source>
</evidence>
<evidence type="ECO:0000313" key="3">
    <source>
        <dbReference type="Proteomes" id="UP001515500"/>
    </source>
</evidence>
<name>A0AB40D0X5_DIOCR</name>
<dbReference type="GeneID" id="120283341"/>
<evidence type="ECO:0000256" key="2">
    <source>
        <dbReference type="PROSITE-ProRule" id="PRU00708"/>
    </source>
</evidence>
<dbReference type="PROSITE" id="PS51375">
    <property type="entry name" value="PPR"/>
    <property type="match status" value="5"/>
</dbReference>
<feature type="repeat" description="PPR" evidence="2">
    <location>
        <begin position="419"/>
        <end position="453"/>
    </location>
</feature>
<dbReference type="InterPro" id="IPR002885">
    <property type="entry name" value="PPR_rpt"/>
</dbReference>
<dbReference type="PANTHER" id="PTHR47926:SF465">
    <property type="entry name" value="PENTATRICOPEPTIDE REPEAT (PPR-LIKE) SUPERFAMILY PROTEIN"/>
    <property type="match status" value="1"/>
</dbReference>
<dbReference type="FunFam" id="1.25.40.10:FF:000348">
    <property type="entry name" value="Pentatricopeptide repeat-containing protein chloroplastic"/>
    <property type="match status" value="1"/>
</dbReference>
<reference evidence="4" key="1">
    <citation type="submission" date="2025-08" db="UniProtKB">
        <authorList>
            <consortium name="RefSeq"/>
        </authorList>
    </citation>
    <scope>IDENTIFICATION</scope>
</reference>
<proteinExistence type="predicted"/>
<dbReference type="RefSeq" id="XP_039145928.1">
    <property type="nucleotide sequence ID" value="XM_039289994.1"/>
</dbReference>
<dbReference type="Pfam" id="PF13041">
    <property type="entry name" value="PPR_2"/>
    <property type="match status" value="2"/>
</dbReference>
<feature type="repeat" description="PPR" evidence="2">
    <location>
        <begin position="384"/>
        <end position="418"/>
    </location>
</feature>